<keyword evidence="6" id="KW-0808">Transferase</keyword>
<evidence type="ECO:0000256" key="9">
    <source>
        <dbReference type="ARBA" id="ARBA00022771"/>
    </source>
</evidence>
<dbReference type="CDD" id="cd20345">
    <property type="entry name" value="BRcat_RBR_HOIL1"/>
    <property type="match status" value="1"/>
</dbReference>
<evidence type="ECO:0000259" key="16">
    <source>
        <dbReference type="PROSITE" id="PS51873"/>
    </source>
</evidence>
<name>A0AAV7K161_9METZ</name>
<feature type="compositionally biased region" description="Polar residues" evidence="13">
    <location>
        <begin position="118"/>
        <end position="133"/>
    </location>
</feature>
<dbReference type="Gene3D" id="2.30.30.380">
    <property type="entry name" value="Zn-finger domain of Sec23/24"/>
    <property type="match status" value="1"/>
</dbReference>
<dbReference type="FunFam" id="3.30.40.10:FF:000137">
    <property type="entry name" value="RanBP-type and C3HC4-type zinc finger-containing protein 1"/>
    <property type="match status" value="1"/>
</dbReference>
<protein>
    <recommendedName>
        <fullName evidence="5">RanBP-type and C3HC4-type zinc finger-containing protein 1</fullName>
        <ecNumber evidence="4">2.3.2.31</ecNumber>
    </recommendedName>
</protein>
<accession>A0AAV7K161</accession>
<dbReference type="InterPro" id="IPR036443">
    <property type="entry name" value="Znf_RanBP2_sf"/>
</dbReference>
<dbReference type="InterPro" id="IPR047557">
    <property type="entry name" value="Rcat_RBR_HOIL1"/>
</dbReference>
<feature type="compositionally biased region" description="Polar residues" evidence="13">
    <location>
        <begin position="17"/>
        <end position="28"/>
    </location>
</feature>
<dbReference type="InterPro" id="IPR001841">
    <property type="entry name" value="Znf_RING"/>
</dbReference>
<dbReference type="Pfam" id="PF00641">
    <property type="entry name" value="Zn_ribbon_RanBP"/>
    <property type="match status" value="1"/>
</dbReference>
<evidence type="ECO:0000256" key="3">
    <source>
        <dbReference type="ARBA" id="ARBA00008278"/>
    </source>
</evidence>
<dbReference type="Gene3D" id="3.30.40.10">
    <property type="entry name" value="Zinc/RING finger domain, C3HC4 (zinc finger)"/>
    <property type="match status" value="1"/>
</dbReference>
<feature type="compositionally biased region" description="Basic and acidic residues" evidence="13">
    <location>
        <begin position="265"/>
        <end position="279"/>
    </location>
</feature>
<evidence type="ECO:0000256" key="5">
    <source>
        <dbReference type="ARBA" id="ARBA00017887"/>
    </source>
</evidence>
<dbReference type="AlphaFoldDB" id="A0AAV7K161"/>
<dbReference type="InterPro" id="IPR047559">
    <property type="entry name" value="HOIL1_RBR_mRING-HC-C3HC3D"/>
</dbReference>
<dbReference type="Pfam" id="PF13639">
    <property type="entry name" value="zf-RING_2"/>
    <property type="match status" value="1"/>
</dbReference>
<reference evidence="17 18" key="1">
    <citation type="journal article" date="2023" name="BMC Biol.">
        <title>The compact genome of the sponge Oopsacas minuta (Hexactinellida) is lacking key metazoan core genes.</title>
        <authorList>
            <person name="Santini S."/>
            <person name="Schenkelaars Q."/>
            <person name="Jourda C."/>
            <person name="Duchesne M."/>
            <person name="Belahbib H."/>
            <person name="Rocher C."/>
            <person name="Selva M."/>
            <person name="Riesgo A."/>
            <person name="Vervoort M."/>
            <person name="Leys S.P."/>
            <person name="Kodjabachian L."/>
            <person name="Le Bivic A."/>
            <person name="Borchiellini C."/>
            <person name="Claverie J.M."/>
            <person name="Renard E."/>
        </authorList>
    </citation>
    <scope>NUCLEOTIDE SEQUENCE [LARGE SCALE GENOMIC DNA]</scope>
    <source>
        <strain evidence="17">SPO-2</strain>
    </source>
</reference>
<evidence type="ECO:0000256" key="6">
    <source>
        <dbReference type="ARBA" id="ARBA00022679"/>
    </source>
</evidence>
<dbReference type="InterPro" id="IPR047558">
    <property type="entry name" value="BRcat_RBR_HOIL1"/>
</dbReference>
<dbReference type="GO" id="GO:0043161">
    <property type="term" value="P:proteasome-mediated ubiquitin-dependent protein catabolic process"/>
    <property type="evidence" value="ECO:0007669"/>
    <property type="project" value="TreeGrafter"/>
</dbReference>
<organism evidence="17 18">
    <name type="scientific">Oopsacas minuta</name>
    <dbReference type="NCBI Taxonomy" id="111878"/>
    <lineage>
        <taxon>Eukaryota</taxon>
        <taxon>Metazoa</taxon>
        <taxon>Porifera</taxon>
        <taxon>Hexactinellida</taxon>
        <taxon>Hexasterophora</taxon>
        <taxon>Lyssacinosida</taxon>
        <taxon>Leucopsacidae</taxon>
        <taxon>Oopsacas</taxon>
    </lineage>
</organism>
<evidence type="ECO:0000256" key="8">
    <source>
        <dbReference type="ARBA" id="ARBA00022737"/>
    </source>
</evidence>
<evidence type="ECO:0000256" key="10">
    <source>
        <dbReference type="ARBA" id="ARBA00022786"/>
    </source>
</evidence>
<keyword evidence="9 12" id="KW-0863">Zinc-finger</keyword>
<evidence type="ECO:0000256" key="7">
    <source>
        <dbReference type="ARBA" id="ARBA00022723"/>
    </source>
</evidence>
<dbReference type="SUPFAM" id="SSF57850">
    <property type="entry name" value="RING/U-box"/>
    <property type="match status" value="3"/>
</dbReference>
<feature type="compositionally biased region" description="Polar residues" evidence="13">
    <location>
        <begin position="292"/>
        <end position="308"/>
    </location>
</feature>
<dbReference type="EC" id="2.3.2.31" evidence="4"/>
<dbReference type="InterPro" id="IPR017907">
    <property type="entry name" value="Znf_RING_CS"/>
</dbReference>
<dbReference type="CDD" id="cd16633">
    <property type="entry name" value="mRING-HC-C3HC3D_RBR_HOIL1"/>
    <property type="match status" value="1"/>
</dbReference>
<dbReference type="FunFam" id="1.20.120.1750:FF:000026">
    <property type="entry name" value="RANBP2-type and C3HC4-type zinc finger containing 1"/>
    <property type="match status" value="1"/>
</dbReference>
<evidence type="ECO:0000313" key="17">
    <source>
        <dbReference type="EMBL" id="KAI6655004.1"/>
    </source>
</evidence>
<feature type="region of interest" description="Disordered" evidence="13">
    <location>
        <begin position="61"/>
        <end position="133"/>
    </location>
</feature>
<dbReference type="InterPro" id="IPR051628">
    <property type="entry name" value="LUBAC_E3_Ligases"/>
</dbReference>
<dbReference type="EMBL" id="JAKMXF010000210">
    <property type="protein sequence ID" value="KAI6655004.1"/>
    <property type="molecule type" value="Genomic_DNA"/>
</dbReference>
<dbReference type="GO" id="GO:0043130">
    <property type="term" value="F:ubiquitin binding"/>
    <property type="evidence" value="ECO:0007669"/>
    <property type="project" value="TreeGrafter"/>
</dbReference>
<feature type="region of interest" description="Disordered" evidence="13">
    <location>
        <begin position="235"/>
        <end position="377"/>
    </location>
</feature>
<dbReference type="GO" id="GO:0071797">
    <property type="term" value="C:LUBAC complex"/>
    <property type="evidence" value="ECO:0007669"/>
    <property type="project" value="TreeGrafter"/>
</dbReference>
<evidence type="ECO:0000256" key="11">
    <source>
        <dbReference type="ARBA" id="ARBA00022833"/>
    </source>
</evidence>
<dbReference type="Proteomes" id="UP001165289">
    <property type="component" value="Unassembled WGS sequence"/>
</dbReference>
<feature type="compositionally biased region" description="Low complexity" evidence="13">
    <location>
        <begin position="351"/>
        <end position="372"/>
    </location>
</feature>
<dbReference type="PROSITE" id="PS50199">
    <property type="entry name" value="ZF_RANBP2_2"/>
    <property type="match status" value="1"/>
</dbReference>
<evidence type="ECO:0000313" key="18">
    <source>
        <dbReference type="Proteomes" id="UP001165289"/>
    </source>
</evidence>
<comment type="caution">
    <text evidence="17">The sequence shown here is derived from an EMBL/GenBank/DDBJ whole genome shotgun (WGS) entry which is preliminary data.</text>
</comment>
<evidence type="ECO:0000256" key="1">
    <source>
        <dbReference type="ARBA" id="ARBA00001798"/>
    </source>
</evidence>
<feature type="domain" description="RING-type" evidence="16">
    <location>
        <begin position="567"/>
        <end position="786"/>
    </location>
</feature>
<dbReference type="PANTHER" id="PTHR22770">
    <property type="entry name" value="UBIQUITIN CONJUGATING ENZYME 7 INTERACTING PROTEIN-RELATED"/>
    <property type="match status" value="1"/>
</dbReference>
<keyword evidence="10" id="KW-0833">Ubl conjugation pathway</keyword>
<feature type="region of interest" description="Disordered" evidence="13">
    <location>
        <begin position="1"/>
        <end position="49"/>
    </location>
</feature>
<dbReference type="GO" id="GO:0008270">
    <property type="term" value="F:zinc ion binding"/>
    <property type="evidence" value="ECO:0007669"/>
    <property type="project" value="UniProtKB-KW"/>
</dbReference>
<keyword evidence="8" id="KW-0677">Repeat</keyword>
<feature type="compositionally biased region" description="Pro residues" evidence="13">
    <location>
        <begin position="252"/>
        <end position="263"/>
    </location>
</feature>
<dbReference type="GO" id="GO:0097039">
    <property type="term" value="P:protein linear polyubiquitination"/>
    <property type="evidence" value="ECO:0007669"/>
    <property type="project" value="TreeGrafter"/>
</dbReference>
<proteinExistence type="inferred from homology"/>
<comment type="catalytic activity">
    <reaction evidence="1">
        <text>[E2 ubiquitin-conjugating enzyme]-S-ubiquitinyl-L-cysteine + [acceptor protein]-L-lysine = [E2 ubiquitin-conjugating enzyme]-L-cysteine + [acceptor protein]-N(6)-ubiquitinyl-L-lysine.</text>
        <dbReference type="EC" id="2.3.2.31"/>
    </reaction>
</comment>
<evidence type="ECO:0000256" key="4">
    <source>
        <dbReference type="ARBA" id="ARBA00012251"/>
    </source>
</evidence>
<dbReference type="SUPFAM" id="SSF90209">
    <property type="entry name" value="Ran binding protein zinc finger-like"/>
    <property type="match status" value="1"/>
</dbReference>
<keyword evidence="7" id="KW-0479">Metal-binding</keyword>
<dbReference type="PROSITE" id="PS00518">
    <property type="entry name" value="ZF_RING_1"/>
    <property type="match status" value="1"/>
</dbReference>
<gene>
    <name evidence="17" type="ORF">LOD99_2293</name>
</gene>
<dbReference type="InterPro" id="IPR013083">
    <property type="entry name" value="Znf_RING/FYVE/PHD"/>
</dbReference>
<evidence type="ECO:0000256" key="2">
    <source>
        <dbReference type="ARBA" id="ARBA00004906"/>
    </source>
</evidence>
<dbReference type="GO" id="GO:0061630">
    <property type="term" value="F:ubiquitin protein ligase activity"/>
    <property type="evidence" value="ECO:0007669"/>
    <property type="project" value="UniProtKB-EC"/>
</dbReference>
<evidence type="ECO:0000256" key="12">
    <source>
        <dbReference type="PROSITE-ProRule" id="PRU00322"/>
    </source>
</evidence>
<dbReference type="CDD" id="cd20358">
    <property type="entry name" value="Rcat_RBR_HOIL1"/>
    <property type="match status" value="1"/>
</dbReference>
<comment type="pathway">
    <text evidence="2">Protein modification; protein ubiquitination.</text>
</comment>
<sequence length="800" mass="91446">MSGNSISEGYEVIRIPNQENDYPSNPSFPSKRLSRDPLPMPPVDQIDDQYMRMDSIVTTEYANEHPPPNSFIRYPPQGASYLTQNRDMPYPGNQGSYPNDPLCQRGQQLGYPNPPRPTSSRYSGNDIDSYSRNDPQYAQVRKSPADIPNWSYGNTGPNEFSGHNTYQVLPLPLRNEATFSTPQYGGTYQAPVPNNPLPLHNRDPNSFNGPDPHRSLPSGIEVARTQIEVEYNHADKYLPSPSRQNNDIMKPYPQPRTALPPPHNYRGDQTYREHNRYVDRNSSQPIYDPQPDRSTFPPTHSISPNASINIPRPGRQMNQHLPAPYMAPNNNLPPPRFNPPQNRDDNPCHAPKPYLYPSYNNNPSNPHNYRLPPYNPPPNSYHGHEAYAHQYHGHNQYREEIQQDMHKPMTNPNTQDWRINPNVSEHYLEERNPADLPKPVMVQQPKKQSTIRSPPVAVIEEDFTHLTLEQAPPPPPRPRTPEPPGWKCPLCTYHNKPSRPGCEMCTTSRPDDYQMPDGYELDEDELIKQQQAEIHEIQEHERLLIERETNYQQLMNAADQDLIEVPNEFECSICLVDVDVGDGVMLRECLHSFCKDCLSQHITHADDAEVKCPYQGETYQCQSVITEREIKQLLSPDAYRHWHQMGLNQAEGTIENAFHCKSADCAGWCVYEDDINFFNCPVCNVQNCLTCKAIHVGKNCKQYQEEIKLNAQNDENAKRTQQMLEDMIKEGEAMKCPKCLVIIQKKLGCDWIRCTVCKTEICWATKGLRWGPKGKGDTSGGCKCRVDGRTPCCPDCKNCH</sequence>
<feature type="domain" description="RING-type" evidence="14">
    <location>
        <begin position="571"/>
        <end position="613"/>
    </location>
</feature>
<dbReference type="SMART" id="SM00547">
    <property type="entry name" value="ZnF_RBZ"/>
    <property type="match status" value="1"/>
</dbReference>
<feature type="domain" description="RanBP2-type" evidence="15">
    <location>
        <begin position="482"/>
        <end position="511"/>
    </location>
</feature>
<dbReference type="InterPro" id="IPR001876">
    <property type="entry name" value="Znf_RanBP2"/>
</dbReference>
<evidence type="ECO:0000259" key="15">
    <source>
        <dbReference type="PROSITE" id="PS50199"/>
    </source>
</evidence>
<evidence type="ECO:0000256" key="13">
    <source>
        <dbReference type="SAM" id="MobiDB-lite"/>
    </source>
</evidence>
<keyword evidence="11" id="KW-0862">Zinc</keyword>
<dbReference type="PANTHER" id="PTHR22770:SF13">
    <property type="entry name" value="RING-TYPE DOMAIN-CONTAINING PROTEIN"/>
    <property type="match status" value="1"/>
</dbReference>
<keyword evidence="18" id="KW-1185">Reference proteome</keyword>
<comment type="similarity">
    <text evidence="3">Belongs to the RBR family.</text>
</comment>
<dbReference type="PROSITE" id="PS01358">
    <property type="entry name" value="ZF_RANBP2_1"/>
    <property type="match status" value="1"/>
</dbReference>
<evidence type="ECO:0000259" key="14">
    <source>
        <dbReference type="PROSITE" id="PS50089"/>
    </source>
</evidence>
<dbReference type="PROSITE" id="PS50089">
    <property type="entry name" value="ZF_RING_2"/>
    <property type="match status" value="1"/>
</dbReference>
<dbReference type="InterPro" id="IPR044066">
    <property type="entry name" value="TRIAD_supradom"/>
</dbReference>
<dbReference type="PROSITE" id="PS51873">
    <property type="entry name" value="TRIAD"/>
    <property type="match status" value="1"/>
</dbReference>